<dbReference type="Proteomes" id="UP000799767">
    <property type="component" value="Unassembled WGS sequence"/>
</dbReference>
<keyword evidence="1" id="KW-0732">Signal</keyword>
<evidence type="ECO:0000313" key="3">
    <source>
        <dbReference type="Proteomes" id="UP000799767"/>
    </source>
</evidence>
<sequence>MKRLTLALALFCTARPSLAAFCNYFSTGPVANGTFIRTANATLVIPPHSPKTGLLSLWTGMGTSNGDLIQALVESYNGSADTGCGVLPKQDWCAYSSTLSVNGKKQGQIGARQVLVKPGDHVQQSYIYNDADGLYDQYTLVNGRLTSTLRTRSGHAQGWGTAEECQPEEPCGPVPAHHWIDVVLVFDSADPSYGATVGTNGASGNLVTKDGGVVWTAAEIHINACDFNFTAS</sequence>
<reference evidence="2" key="1">
    <citation type="journal article" date="2020" name="Stud. Mycol.">
        <title>101 Dothideomycetes genomes: a test case for predicting lifestyles and emergence of pathogens.</title>
        <authorList>
            <person name="Haridas S."/>
            <person name="Albert R."/>
            <person name="Binder M."/>
            <person name="Bloem J."/>
            <person name="Labutti K."/>
            <person name="Salamov A."/>
            <person name="Andreopoulos B."/>
            <person name="Baker S."/>
            <person name="Barry K."/>
            <person name="Bills G."/>
            <person name="Bluhm B."/>
            <person name="Cannon C."/>
            <person name="Castanera R."/>
            <person name="Culley D."/>
            <person name="Daum C."/>
            <person name="Ezra D."/>
            <person name="Gonzalez J."/>
            <person name="Henrissat B."/>
            <person name="Kuo A."/>
            <person name="Liang C."/>
            <person name="Lipzen A."/>
            <person name="Lutzoni F."/>
            <person name="Magnuson J."/>
            <person name="Mondo S."/>
            <person name="Nolan M."/>
            <person name="Ohm R."/>
            <person name="Pangilinan J."/>
            <person name="Park H.-J."/>
            <person name="Ramirez L."/>
            <person name="Alfaro M."/>
            <person name="Sun H."/>
            <person name="Tritt A."/>
            <person name="Yoshinaga Y."/>
            <person name="Zwiers L.-H."/>
            <person name="Turgeon B."/>
            <person name="Goodwin S."/>
            <person name="Spatafora J."/>
            <person name="Crous P."/>
            <person name="Grigoriev I."/>
        </authorList>
    </citation>
    <scope>NUCLEOTIDE SEQUENCE</scope>
    <source>
        <strain evidence="2">CBS 113389</strain>
    </source>
</reference>
<dbReference type="EMBL" id="MU001635">
    <property type="protein sequence ID" value="KAF2483668.1"/>
    <property type="molecule type" value="Genomic_DNA"/>
</dbReference>
<protein>
    <recommendedName>
        <fullName evidence="4">Concanavalin A-like lectin/glucanase domain-containing protein</fullName>
    </recommendedName>
</protein>
<name>A0A6A6PU82_9PEZI</name>
<feature type="signal peptide" evidence="1">
    <location>
        <begin position="1"/>
        <end position="19"/>
    </location>
</feature>
<evidence type="ECO:0000256" key="1">
    <source>
        <dbReference type="SAM" id="SignalP"/>
    </source>
</evidence>
<organism evidence="2 3">
    <name type="scientific">Neohortaea acidophila</name>
    <dbReference type="NCBI Taxonomy" id="245834"/>
    <lineage>
        <taxon>Eukaryota</taxon>
        <taxon>Fungi</taxon>
        <taxon>Dikarya</taxon>
        <taxon>Ascomycota</taxon>
        <taxon>Pezizomycotina</taxon>
        <taxon>Dothideomycetes</taxon>
        <taxon>Dothideomycetidae</taxon>
        <taxon>Mycosphaerellales</taxon>
        <taxon>Teratosphaeriaceae</taxon>
        <taxon>Neohortaea</taxon>
    </lineage>
</organism>
<dbReference type="GeneID" id="54470638"/>
<accession>A0A6A6PU82</accession>
<evidence type="ECO:0000313" key="2">
    <source>
        <dbReference type="EMBL" id="KAF2483668.1"/>
    </source>
</evidence>
<dbReference type="OrthoDB" id="5086500at2759"/>
<dbReference type="RefSeq" id="XP_033590238.1">
    <property type="nucleotide sequence ID" value="XM_033729636.1"/>
</dbReference>
<evidence type="ECO:0008006" key="4">
    <source>
        <dbReference type="Google" id="ProtNLM"/>
    </source>
</evidence>
<feature type="chain" id="PRO_5025406580" description="Concanavalin A-like lectin/glucanase domain-containing protein" evidence="1">
    <location>
        <begin position="20"/>
        <end position="232"/>
    </location>
</feature>
<gene>
    <name evidence="2" type="ORF">BDY17DRAFT_151968</name>
</gene>
<keyword evidence="3" id="KW-1185">Reference proteome</keyword>
<dbReference type="AlphaFoldDB" id="A0A6A6PU82"/>
<proteinExistence type="predicted"/>